<feature type="transmembrane region" description="Helical" evidence="7">
    <location>
        <begin position="249"/>
        <end position="270"/>
    </location>
</feature>
<dbReference type="OrthoDB" id="10017208at2759"/>
<name>A0A1L9MRS2_ASPTC</name>
<feature type="transmembrane region" description="Helical" evidence="7">
    <location>
        <begin position="214"/>
        <end position="237"/>
    </location>
</feature>
<dbReference type="PANTHER" id="PTHR33048:SF47">
    <property type="entry name" value="INTEGRAL MEMBRANE PROTEIN-RELATED"/>
    <property type="match status" value="1"/>
</dbReference>
<evidence type="ECO:0000313" key="10">
    <source>
        <dbReference type="Proteomes" id="UP000184304"/>
    </source>
</evidence>
<evidence type="ECO:0000256" key="2">
    <source>
        <dbReference type="ARBA" id="ARBA00022692"/>
    </source>
</evidence>
<feature type="transmembrane region" description="Helical" evidence="7">
    <location>
        <begin position="44"/>
        <end position="66"/>
    </location>
</feature>
<dbReference type="OMA" id="WLGMELT"/>
<comment type="similarity">
    <text evidence="5">Belongs to the SAT4 family.</text>
</comment>
<dbReference type="GO" id="GO:0016020">
    <property type="term" value="C:membrane"/>
    <property type="evidence" value="ECO:0007669"/>
    <property type="project" value="UniProtKB-SubCell"/>
</dbReference>
<dbReference type="InterPro" id="IPR052337">
    <property type="entry name" value="SAT4-like"/>
</dbReference>
<feature type="domain" description="Rhodopsin" evidence="8">
    <location>
        <begin position="28"/>
        <end position="274"/>
    </location>
</feature>
<dbReference type="InterPro" id="IPR049326">
    <property type="entry name" value="Rhodopsin_dom_fungi"/>
</dbReference>
<dbReference type="EMBL" id="KV878208">
    <property type="protein sequence ID" value="OJI79674.1"/>
    <property type="molecule type" value="Genomic_DNA"/>
</dbReference>
<evidence type="ECO:0000256" key="6">
    <source>
        <dbReference type="SAM" id="MobiDB-lite"/>
    </source>
</evidence>
<feature type="transmembrane region" description="Helical" evidence="7">
    <location>
        <begin position="184"/>
        <end position="202"/>
    </location>
</feature>
<dbReference type="PANTHER" id="PTHR33048">
    <property type="entry name" value="PTH11-LIKE INTEGRAL MEMBRANE PROTEIN (AFU_ORTHOLOGUE AFUA_5G11245)"/>
    <property type="match status" value="1"/>
</dbReference>
<keyword evidence="2 7" id="KW-0812">Transmembrane</keyword>
<feature type="transmembrane region" description="Helical" evidence="7">
    <location>
        <begin position="132"/>
        <end position="154"/>
    </location>
</feature>
<evidence type="ECO:0000256" key="7">
    <source>
        <dbReference type="SAM" id="Phobius"/>
    </source>
</evidence>
<feature type="region of interest" description="Disordered" evidence="6">
    <location>
        <begin position="281"/>
        <end position="330"/>
    </location>
</feature>
<reference evidence="10" key="1">
    <citation type="journal article" date="2017" name="Genome Biol.">
        <title>Comparative genomics reveals high biological diversity and specific adaptations in the industrially and medically important fungal genus Aspergillus.</title>
        <authorList>
            <person name="de Vries R.P."/>
            <person name="Riley R."/>
            <person name="Wiebenga A."/>
            <person name="Aguilar-Osorio G."/>
            <person name="Amillis S."/>
            <person name="Uchima C.A."/>
            <person name="Anderluh G."/>
            <person name="Asadollahi M."/>
            <person name="Askin M."/>
            <person name="Barry K."/>
            <person name="Battaglia E."/>
            <person name="Bayram O."/>
            <person name="Benocci T."/>
            <person name="Braus-Stromeyer S.A."/>
            <person name="Caldana C."/>
            <person name="Canovas D."/>
            <person name="Cerqueira G.C."/>
            <person name="Chen F."/>
            <person name="Chen W."/>
            <person name="Choi C."/>
            <person name="Clum A."/>
            <person name="Dos Santos R.A."/>
            <person name="Damasio A.R."/>
            <person name="Diallinas G."/>
            <person name="Emri T."/>
            <person name="Fekete E."/>
            <person name="Flipphi M."/>
            <person name="Freyberg S."/>
            <person name="Gallo A."/>
            <person name="Gournas C."/>
            <person name="Habgood R."/>
            <person name="Hainaut M."/>
            <person name="Harispe M.L."/>
            <person name="Henrissat B."/>
            <person name="Hilden K.S."/>
            <person name="Hope R."/>
            <person name="Hossain A."/>
            <person name="Karabika E."/>
            <person name="Karaffa L."/>
            <person name="Karanyi Z."/>
            <person name="Krasevec N."/>
            <person name="Kuo A."/>
            <person name="Kusch H."/>
            <person name="LaButti K."/>
            <person name="Lagendijk E.L."/>
            <person name="Lapidus A."/>
            <person name="Levasseur A."/>
            <person name="Lindquist E."/>
            <person name="Lipzen A."/>
            <person name="Logrieco A.F."/>
            <person name="MacCabe A."/>
            <person name="Maekelae M.R."/>
            <person name="Malavazi I."/>
            <person name="Melin P."/>
            <person name="Meyer V."/>
            <person name="Mielnichuk N."/>
            <person name="Miskei M."/>
            <person name="Molnar A.P."/>
            <person name="Mule G."/>
            <person name="Ngan C.Y."/>
            <person name="Orejas M."/>
            <person name="Orosz E."/>
            <person name="Ouedraogo J.P."/>
            <person name="Overkamp K.M."/>
            <person name="Park H.-S."/>
            <person name="Perrone G."/>
            <person name="Piumi F."/>
            <person name="Punt P.J."/>
            <person name="Ram A.F."/>
            <person name="Ramon A."/>
            <person name="Rauscher S."/>
            <person name="Record E."/>
            <person name="Riano-Pachon D.M."/>
            <person name="Robert V."/>
            <person name="Roehrig J."/>
            <person name="Ruller R."/>
            <person name="Salamov A."/>
            <person name="Salih N.S."/>
            <person name="Samson R.A."/>
            <person name="Sandor E."/>
            <person name="Sanguinetti M."/>
            <person name="Schuetze T."/>
            <person name="Sepcic K."/>
            <person name="Shelest E."/>
            <person name="Sherlock G."/>
            <person name="Sophianopoulou V."/>
            <person name="Squina F.M."/>
            <person name="Sun H."/>
            <person name="Susca A."/>
            <person name="Todd R.B."/>
            <person name="Tsang A."/>
            <person name="Unkles S.E."/>
            <person name="van de Wiele N."/>
            <person name="van Rossen-Uffink D."/>
            <person name="Oliveira J.V."/>
            <person name="Vesth T.C."/>
            <person name="Visser J."/>
            <person name="Yu J.-H."/>
            <person name="Zhou M."/>
            <person name="Andersen M.R."/>
            <person name="Archer D.B."/>
            <person name="Baker S.E."/>
            <person name="Benoit I."/>
            <person name="Brakhage A.A."/>
            <person name="Braus G.H."/>
            <person name="Fischer R."/>
            <person name="Frisvad J.C."/>
            <person name="Goldman G.H."/>
            <person name="Houbraken J."/>
            <person name="Oakley B."/>
            <person name="Pocsi I."/>
            <person name="Scazzocchio C."/>
            <person name="Seiboth B."/>
            <person name="vanKuyk P.A."/>
            <person name="Wortman J."/>
            <person name="Dyer P.S."/>
            <person name="Grigoriev I.V."/>
        </authorList>
    </citation>
    <scope>NUCLEOTIDE SEQUENCE [LARGE SCALE GENOMIC DNA]</scope>
    <source>
        <strain evidence="10">CBS 134.48</strain>
    </source>
</reference>
<keyword evidence="4 7" id="KW-0472">Membrane</keyword>
<sequence length="353" mass="38754">MKHIGKTGRDNLGAAISMLALAVVSVALRLVVRIMTRQWSPLSDGLLLLSLACMAVFAALLIQYIVAGPGPGTFDLNEFAADADIGGMVWAKSFLKTLYVADLFFMATISFVKLSVLAFLHGLFKISKIYRILNYVTAGLCVAWFLIVLFVNIFQCHPIHMLWDAMGAAEYCIASGRLWLGMELTNLFLDVMILFLPVYVVTRLQLSRTRKIQVTGIFLLGGLVCIASICKLSYLWIPATPQVVRAPETMVWSSVQLGVATLCACLPTYAPLFRVARGKMSTGKSPSPPYPYGSDNTPRNAPAGKSAPYRRVEDPLLSTQQTEITRGDGESYKMDQLGPCHIYVKQSVDVDVV</sequence>
<comment type="subcellular location">
    <subcellularLocation>
        <location evidence="1">Membrane</location>
        <topology evidence="1">Multi-pass membrane protein</topology>
    </subcellularLocation>
</comment>
<dbReference type="VEuPathDB" id="FungiDB:ASPTUDRAFT_131312"/>
<evidence type="ECO:0000256" key="4">
    <source>
        <dbReference type="ARBA" id="ARBA00023136"/>
    </source>
</evidence>
<gene>
    <name evidence="9" type="ORF">ASPTUDRAFT_131312</name>
</gene>
<accession>A0A1L9MRS2</accession>
<evidence type="ECO:0000256" key="5">
    <source>
        <dbReference type="ARBA" id="ARBA00038359"/>
    </source>
</evidence>
<feature type="transmembrane region" description="Helical" evidence="7">
    <location>
        <begin position="12"/>
        <end position="32"/>
    </location>
</feature>
<dbReference type="Proteomes" id="UP000184304">
    <property type="component" value="Unassembled WGS sequence"/>
</dbReference>
<dbReference type="AlphaFoldDB" id="A0A1L9MRS2"/>
<proteinExistence type="inferred from homology"/>
<keyword evidence="10" id="KW-1185">Reference proteome</keyword>
<feature type="transmembrane region" description="Helical" evidence="7">
    <location>
        <begin position="98"/>
        <end position="120"/>
    </location>
</feature>
<evidence type="ECO:0000256" key="1">
    <source>
        <dbReference type="ARBA" id="ARBA00004141"/>
    </source>
</evidence>
<protein>
    <recommendedName>
        <fullName evidence="8">Rhodopsin domain-containing protein</fullName>
    </recommendedName>
</protein>
<keyword evidence="3 7" id="KW-1133">Transmembrane helix</keyword>
<evidence type="ECO:0000256" key="3">
    <source>
        <dbReference type="ARBA" id="ARBA00022989"/>
    </source>
</evidence>
<evidence type="ECO:0000313" key="9">
    <source>
        <dbReference type="EMBL" id="OJI79674.1"/>
    </source>
</evidence>
<dbReference type="Pfam" id="PF20684">
    <property type="entry name" value="Fung_rhodopsin"/>
    <property type="match status" value="1"/>
</dbReference>
<organism evidence="9 10">
    <name type="scientific">Aspergillus tubingensis (strain CBS 134.48)</name>
    <dbReference type="NCBI Taxonomy" id="767770"/>
    <lineage>
        <taxon>Eukaryota</taxon>
        <taxon>Fungi</taxon>
        <taxon>Dikarya</taxon>
        <taxon>Ascomycota</taxon>
        <taxon>Pezizomycotina</taxon>
        <taxon>Eurotiomycetes</taxon>
        <taxon>Eurotiomycetidae</taxon>
        <taxon>Eurotiales</taxon>
        <taxon>Aspergillaceae</taxon>
        <taxon>Aspergillus</taxon>
        <taxon>Aspergillus subgen. Circumdati</taxon>
    </lineage>
</organism>
<evidence type="ECO:0000259" key="8">
    <source>
        <dbReference type="Pfam" id="PF20684"/>
    </source>
</evidence>